<evidence type="ECO:0000256" key="1">
    <source>
        <dbReference type="SAM" id="MobiDB-lite"/>
    </source>
</evidence>
<accession>A0ABQ7GL70</accession>
<evidence type="ECO:0000313" key="2">
    <source>
        <dbReference type="EMBL" id="KAF5835298.1"/>
    </source>
</evidence>
<gene>
    <name evidence="2" type="ORF">DUNSADRAFT_7578</name>
</gene>
<dbReference type="InterPro" id="IPR036236">
    <property type="entry name" value="Znf_C2H2_sf"/>
</dbReference>
<dbReference type="EMBL" id="MU069712">
    <property type="protein sequence ID" value="KAF5835298.1"/>
    <property type="molecule type" value="Genomic_DNA"/>
</dbReference>
<sequence length="136" mass="15245">MPGKPSRKTGSNRKKKESKHKTFLRNKFETRHIDQVWEDVRKVASQVHEPGKTGPLGTTANAELDEDVPGLGRHYCIPCGRYFRTLMLSCPHTCRVKMLMNTPRPHNQKDADSAGGLGAPDNGRTLRPRPQAMEVS</sequence>
<evidence type="ECO:0000313" key="3">
    <source>
        <dbReference type="Proteomes" id="UP000815325"/>
    </source>
</evidence>
<name>A0ABQ7GL70_DUNSA</name>
<organism evidence="2 3">
    <name type="scientific">Dunaliella salina</name>
    <name type="common">Green alga</name>
    <name type="synonym">Protococcus salinus</name>
    <dbReference type="NCBI Taxonomy" id="3046"/>
    <lineage>
        <taxon>Eukaryota</taxon>
        <taxon>Viridiplantae</taxon>
        <taxon>Chlorophyta</taxon>
        <taxon>core chlorophytes</taxon>
        <taxon>Chlorophyceae</taxon>
        <taxon>CS clade</taxon>
        <taxon>Chlamydomonadales</taxon>
        <taxon>Dunaliellaceae</taxon>
        <taxon>Dunaliella</taxon>
    </lineage>
</organism>
<feature type="compositionally biased region" description="Basic residues" evidence="1">
    <location>
        <begin position="1"/>
        <end position="24"/>
    </location>
</feature>
<dbReference type="Proteomes" id="UP000815325">
    <property type="component" value="Unassembled WGS sequence"/>
</dbReference>
<dbReference type="Gene3D" id="3.30.160.60">
    <property type="entry name" value="Classic Zinc Finger"/>
    <property type="match status" value="1"/>
</dbReference>
<feature type="region of interest" description="Disordered" evidence="1">
    <location>
        <begin position="102"/>
        <end position="136"/>
    </location>
</feature>
<proteinExistence type="predicted"/>
<dbReference type="PANTHER" id="PTHR47444:SF1">
    <property type="entry name" value="EXPRESSED PROTEIN"/>
    <property type="match status" value="1"/>
</dbReference>
<feature type="region of interest" description="Disordered" evidence="1">
    <location>
        <begin position="1"/>
        <end position="26"/>
    </location>
</feature>
<dbReference type="SUPFAM" id="SSF57667">
    <property type="entry name" value="beta-beta-alpha zinc fingers"/>
    <property type="match status" value="1"/>
</dbReference>
<reference evidence="2" key="1">
    <citation type="submission" date="2017-08" db="EMBL/GenBank/DDBJ databases">
        <authorList>
            <person name="Polle J.E."/>
            <person name="Barry K."/>
            <person name="Cushman J."/>
            <person name="Schmutz J."/>
            <person name="Tran D."/>
            <person name="Hathwaick L.T."/>
            <person name="Yim W.C."/>
            <person name="Jenkins J."/>
            <person name="Mckie-Krisberg Z.M."/>
            <person name="Prochnik S."/>
            <person name="Lindquist E."/>
            <person name="Dockter R.B."/>
            <person name="Adam C."/>
            <person name="Molina H."/>
            <person name="Bunkerborg J."/>
            <person name="Jin E."/>
            <person name="Buchheim M."/>
            <person name="Magnuson J."/>
        </authorList>
    </citation>
    <scope>NUCLEOTIDE SEQUENCE</scope>
    <source>
        <strain evidence="2">CCAP 19/18</strain>
    </source>
</reference>
<protein>
    <submittedName>
        <fullName evidence="2">Uncharacterized protein</fullName>
    </submittedName>
</protein>
<comment type="caution">
    <text evidence="2">The sequence shown here is derived from an EMBL/GenBank/DDBJ whole genome shotgun (WGS) entry which is preliminary data.</text>
</comment>
<keyword evidence="3" id="KW-1185">Reference proteome</keyword>
<dbReference type="PANTHER" id="PTHR47444">
    <property type="entry name" value="EXPRESSED PROTEIN"/>
    <property type="match status" value="1"/>
</dbReference>